<sequence>MEDFASGYDEIATLWMELGISVHSTARRWLCLGFRVMTKPADNEEVTASEGSSGDIDCDGVARKLQLDDRDDIFGGILGIF</sequence>
<reference evidence="1" key="1">
    <citation type="submission" date="2023-07" db="EMBL/GenBank/DDBJ databases">
        <title>draft genome sequence of fig (Ficus carica).</title>
        <authorList>
            <person name="Takahashi T."/>
            <person name="Nishimura K."/>
        </authorList>
    </citation>
    <scope>NUCLEOTIDE SEQUENCE</scope>
</reference>
<keyword evidence="2" id="KW-1185">Reference proteome</keyword>
<dbReference type="Proteomes" id="UP001187192">
    <property type="component" value="Unassembled WGS sequence"/>
</dbReference>
<dbReference type="AlphaFoldDB" id="A0AA88AMQ9"/>
<evidence type="ECO:0000313" key="1">
    <source>
        <dbReference type="EMBL" id="GMN56177.1"/>
    </source>
</evidence>
<accession>A0AA88AMQ9</accession>
<organism evidence="1 2">
    <name type="scientific">Ficus carica</name>
    <name type="common">Common fig</name>
    <dbReference type="NCBI Taxonomy" id="3494"/>
    <lineage>
        <taxon>Eukaryota</taxon>
        <taxon>Viridiplantae</taxon>
        <taxon>Streptophyta</taxon>
        <taxon>Embryophyta</taxon>
        <taxon>Tracheophyta</taxon>
        <taxon>Spermatophyta</taxon>
        <taxon>Magnoliopsida</taxon>
        <taxon>eudicotyledons</taxon>
        <taxon>Gunneridae</taxon>
        <taxon>Pentapetalae</taxon>
        <taxon>rosids</taxon>
        <taxon>fabids</taxon>
        <taxon>Rosales</taxon>
        <taxon>Moraceae</taxon>
        <taxon>Ficeae</taxon>
        <taxon>Ficus</taxon>
    </lineage>
</organism>
<proteinExistence type="predicted"/>
<evidence type="ECO:0000313" key="2">
    <source>
        <dbReference type="Proteomes" id="UP001187192"/>
    </source>
</evidence>
<dbReference type="EMBL" id="BTGU01000062">
    <property type="protein sequence ID" value="GMN56177.1"/>
    <property type="molecule type" value="Genomic_DNA"/>
</dbReference>
<protein>
    <submittedName>
        <fullName evidence="1">Uncharacterized protein</fullName>
    </submittedName>
</protein>
<name>A0AA88AMQ9_FICCA</name>
<dbReference type="Gramene" id="FCD_00015497-RA">
    <property type="protein sequence ID" value="FCD_00015497-RA:cds"/>
    <property type="gene ID" value="FCD_00015497"/>
</dbReference>
<comment type="caution">
    <text evidence="1">The sequence shown here is derived from an EMBL/GenBank/DDBJ whole genome shotgun (WGS) entry which is preliminary data.</text>
</comment>
<gene>
    <name evidence="1" type="ORF">TIFTF001_025292</name>
</gene>